<dbReference type="AlphaFoldDB" id="A0A1M7TR95"/>
<sequence>MNEAPVLNGITSCTLYANGNVCECRVNEENVLQTSAGALVPRYSRPGVREKELKSLSFYANGSLRSIYLEAQTEIPTPIGPFPAELVTFYEDGAIDSVFPLNGQIGFAWSEEEEGELAQVYEFPLAFGRITVKLNGLRFYPDGKLKSLIFWPGAVVPLHTPGGDFSGRIGVRLHDNGNLESFEPAVPVVLNTPIGPVPAFDVNALAVDADFNSIRFDRKGKLVQLKTSGDIVVQSAGAGRKIISSRTRMGLMDDTVAKLPLALSFAGNMVTIDDGVERFTYDIADCKFLILPDFDRSGFNCTGDCNGCSC</sequence>
<evidence type="ECO:0000313" key="1">
    <source>
        <dbReference type="EMBL" id="SHN73274.1"/>
    </source>
</evidence>
<dbReference type="EMBL" id="FRDN01000007">
    <property type="protein sequence ID" value="SHN73274.1"/>
    <property type="molecule type" value="Genomic_DNA"/>
</dbReference>
<accession>A0A1M7TR95</accession>
<keyword evidence="2" id="KW-1185">Reference proteome</keyword>
<proteinExistence type="predicted"/>
<reference evidence="2" key="1">
    <citation type="submission" date="2016-12" db="EMBL/GenBank/DDBJ databases">
        <authorList>
            <person name="Varghese N."/>
            <person name="Submissions S."/>
        </authorList>
    </citation>
    <scope>NUCLEOTIDE SEQUENCE [LARGE SCALE GENOMIC DNA]</scope>
    <source>
        <strain evidence="2">DSM 11544</strain>
    </source>
</reference>
<name>A0A1M7TR95_9FIRM</name>
<dbReference type="Proteomes" id="UP000184010">
    <property type="component" value="Unassembled WGS sequence"/>
</dbReference>
<dbReference type="RefSeq" id="WP_084078577.1">
    <property type="nucleotide sequence ID" value="NZ_FRDN01000007.1"/>
</dbReference>
<dbReference type="STRING" id="1121395.SAMN02745215_02435"/>
<gene>
    <name evidence="1" type="ORF">SAMN02745215_02435</name>
</gene>
<evidence type="ECO:0000313" key="2">
    <source>
        <dbReference type="Proteomes" id="UP000184010"/>
    </source>
</evidence>
<protein>
    <submittedName>
        <fullName evidence="1">Uncharacterized protein</fullName>
    </submittedName>
</protein>
<organism evidence="1 2">
    <name type="scientific">Desulfitobacterium chlororespirans DSM 11544</name>
    <dbReference type="NCBI Taxonomy" id="1121395"/>
    <lineage>
        <taxon>Bacteria</taxon>
        <taxon>Bacillati</taxon>
        <taxon>Bacillota</taxon>
        <taxon>Clostridia</taxon>
        <taxon>Eubacteriales</taxon>
        <taxon>Desulfitobacteriaceae</taxon>
        <taxon>Desulfitobacterium</taxon>
    </lineage>
</organism>